<dbReference type="EMBL" id="JASBNA010000065">
    <property type="protein sequence ID" value="KAK7678957.1"/>
    <property type="molecule type" value="Genomic_DNA"/>
</dbReference>
<protein>
    <submittedName>
        <fullName evidence="1">Uncharacterized protein</fullName>
    </submittedName>
</protein>
<evidence type="ECO:0000313" key="1">
    <source>
        <dbReference type="EMBL" id="KAK7678957.1"/>
    </source>
</evidence>
<organism evidence="1 2">
    <name type="scientific">Cerrena zonata</name>
    <dbReference type="NCBI Taxonomy" id="2478898"/>
    <lineage>
        <taxon>Eukaryota</taxon>
        <taxon>Fungi</taxon>
        <taxon>Dikarya</taxon>
        <taxon>Basidiomycota</taxon>
        <taxon>Agaricomycotina</taxon>
        <taxon>Agaricomycetes</taxon>
        <taxon>Polyporales</taxon>
        <taxon>Cerrenaceae</taxon>
        <taxon>Cerrena</taxon>
    </lineage>
</organism>
<dbReference type="AlphaFoldDB" id="A0AAW0FNU2"/>
<keyword evidence="2" id="KW-1185">Reference proteome</keyword>
<name>A0AAW0FNU2_9APHY</name>
<reference evidence="1 2" key="1">
    <citation type="submission" date="2022-09" db="EMBL/GenBank/DDBJ databases">
        <authorList>
            <person name="Palmer J.M."/>
        </authorList>
    </citation>
    <scope>NUCLEOTIDE SEQUENCE [LARGE SCALE GENOMIC DNA]</scope>
    <source>
        <strain evidence="1 2">DSM 7382</strain>
    </source>
</reference>
<dbReference type="Proteomes" id="UP001385951">
    <property type="component" value="Unassembled WGS sequence"/>
</dbReference>
<sequence>MAGTPRLVIGISLSSHQPLTVDSRHLLSMIPSLPPPPPGRALYCYWHLTPTLIRLLFDRSPTSVSQVGSSDFGYLPTPSFSQCPEASPMPSKPPIRTCPSLTPSYQLGWSFILLLMSAYVSNGGSTTTAATPTLILFSSTRLHTYLAPLEVKTCIAVSIWSH</sequence>
<gene>
    <name evidence="1" type="ORF">QCA50_018097</name>
</gene>
<proteinExistence type="predicted"/>
<comment type="caution">
    <text evidence="1">The sequence shown here is derived from an EMBL/GenBank/DDBJ whole genome shotgun (WGS) entry which is preliminary data.</text>
</comment>
<evidence type="ECO:0000313" key="2">
    <source>
        <dbReference type="Proteomes" id="UP001385951"/>
    </source>
</evidence>
<accession>A0AAW0FNU2</accession>